<evidence type="ECO:0000256" key="1">
    <source>
        <dbReference type="SAM" id="MobiDB-lite"/>
    </source>
</evidence>
<comment type="caution">
    <text evidence="2">The sequence shown here is derived from an EMBL/GenBank/DDBJ whole genome shotgun (WGS) entry which is preliminary data.</text>
</comment>
<sequence length="114" mass="13198">MAQKEHLSTIGDLTSGVPSVAGLKKKIEYLESELDAAKLALDELEHANEEEENDPDDDQIEASSNEIKELQESFVKRIKDSRNPTSRHRIKCRVMCKRWIRKFGSFRKRMFTMS</sequence>
<keyword evidence="3" id="KW-1185">Reference proteome</keyword>
<dbReference type="AlphaFoldDB" id="A0A565BFH3"/>
<accession>A0A565BFH3</accession>
<dbReference type="EMBL" id="CABITT030000003">
    <property type="protein sequence ID" value="VVA99600.1"/>
    <property type="molecule type" value="Genomic_DNA"/>
</dbReference>
<feature type="compositionally biased region" description="Acidic residues" evidence="1">
    <location>
        <begin position="48"/>
        <end position="60"/>
    </location>
</feature>
<organism evidence="2 3">
    <name type="scientific">Arabis nemorensis</name>
    <dbReference type="NCBI Taxonomy" id="586526"/>
    <lineage>
        <taxon>Eukaryota</taxon>
        <taxon>Viridiplantae</taxon>
        <taxon>Streptophyta</taxon>
        <taxon>Embryophyta</taxon>
        <taxon>Tracheophyta</taxon>
        <taxon>Spermatophyta</taxon>
        <taxon>Magnoliopsida</taxon>
        <taxon>eudicotyledons</taxon>
        <taxon>Gunneridae</taxon>
        <taxon>Pentapetalae</taxon>
        <taxon>rosids</taxon>
        <taxon>malvids</taxon>
        <taxon>Brassicales</taxon>
        <taxon>Brassicaceae</taxon>
        <taxon>Arabideae</taxon>
        <taxon>Arabis</taxon>
    </lineage>
</organism>
<dbReference type="Proteomes" id="UP000489600">
    <property type="component" value="Unassembled WGS sequence"/>
</dbReference>
<gene>
    <name evidence="2" type="ORF">ANE_LOCUS10045</name>
</gene>
<reference evidence="2" key="1">
    <citation type="submission" date="2019-07" db="EMBL/GenBank/DDBJ databases">
        <authorList>
            <person name="Dittberner H."/>
        </authorList>
    </citation>
    <scope>NUCLEOTIDE SEQUENCE [LARGE SCALE GENOMIC DNA]</scope>
</reference>
<evidence type="ECO:0000313" key="3">
    <source>
        <dbReference type="Proteomes" id="UP000489600"/>
    </source>
</evidence>
<protein>
    <submittedName>
        <fullName evidence="2">Uncharacterized protein</fullName>
    </submittedName>
</protein>
<evidence type="ECO:0000313" key="2">
    <source>
        <dbReference type="EMBL" id="VVA99600.1"/>
    </source>
</evidence>
<proteinExistence type="predicted"/>
<name>A0A565BFH3_9BRAS</name>
<feature type="region of interest" description="Disordered" evidence="1">
    <location>
        <begin position="41"/>
        <end position="65"/>
    </location>
</feature>